<dbReference type="NCBIfam" id="NF038066">
    <property type="entry name" value="MptB"/>
    <property type="match status" value="1"/>
</dbReference>
<feature type="transmembrane region" description="Helical" evidence="9">
    <location>
        <begin position="207"/>
        <end position="228"/>
    </location>
</feature>
<dbReference type="RefSeq" id="WP_160901146.1">
    <property type="nucleotide sequence ID" value="NZ_CP102850.1"/>
</dbReference>
<proteinExistence type="inferred from homology"/>
<evidence type="ECO:0000313" key="10">
    <source>
        <dbReference type="EMBL" id="MXP21105.1"/>
    </source>
</evidence>
<dbReference type="InterPro" id="IPR017822">
    <property type="entry name" value="MptA-like"/>
</dbReference>
<keyword evidence="6 9" id="KW-0472">Membrane</keyword>
<comment type="caution">
    <text evidence="10">The sequence shown here is derived from an EMBL/GenBank/DDBJ whole genome shotgun (WGS) entry which is preliminary data.</text>
</comment>
<organism evidence="10 11">
    <name type="scientific">Gordonia mangrovi</name>
    <dbReference type="NCBI Taxonomy" id="2665643"/>
    <lineage>
        <taxon>Bacteria</taxon>
        <taxon>Bacillati</taxon>
        <taxon>Actinomycetota</taxon>
        <taxon>Actinomycetes</taxon>
        <taxon>Mycobacteriales</taxon>
        <taxon>Gordoniaceae</taxon>
        <taxon>Gordonia</taxon>
    </lineage>
</organism>
<dbReference type="EMBL" id="WMBR01000001">
    <property type="protein sequence ID" value="MXP21105.1"/>
    <property type="molecule type" value="Genomic_DNA"/>
</dbReference>
<evidence type="ECO:0000313" key="11">
    <source>
        <dbReference type="Proteomes" id="UP000475545"/>
    </source>
</evidence>
<evidence type="ECO:0000256" key="9">
    <source>
        <dbReference type="SAM" id="Phobius"/>
    </source>
</evidence>
<feature type="transmembrane region" description="Helical" evidence="9">
    <location>
        <begin position="117"/>
        <end position="136"/>
    </location>
</feature>
<evidence type="ECO:0000256" key="2">
    <source>
        <dbReference type="ARBA" id="ARBA00022676"/>
    </source>
</evidence>
<dbReference type="InterPro" id="IPR049829">
    <property type="entry name" value="MptA/B-like"/>
</dbReference>
<gene>
    <name evidence="10" type="ORF">GIY30_07025</name>
</gene>
<evidence type="ECO:0000256" key="6">
    <source>
        <dbReference type="ARBA" id="ARBA00023136"/>
    </source>
</evidence>
<accession>A0A6L7GQZ3</accession>
<sequence>MTAPATPSDPVARAGGAGGSAWRRALARPGAADLALGLVGSIAVCVGSFGVGDIARNNTVAQDLGLSMITYGHGKTLFGTVFWFGVATMIIAWVRLGRTLLTARGASPGRDVPTVRAMRTGVLMWAAPLAVAVPVYSRDVYAYLGQGAVFREGFDPYADGPAHHAGPLLDSMAQVWASTTAPYGPFFVGVTRVVTEVTGDHAILGVYAMRLILLPGLLLALWAIPRLAAHFSASPQSGLWLAVANPMILIHLVAGTHVELLMMGILVAGVTLVVTGRHAVGLAVLGLAISIKVTAGIAIPFVVWIWLAHIRARRPVRAADVVGVFAAVVAIPVAVFTVWTAALGLGLGWLTGLGWADRIINWFTVPTLTAHVVTLVAAPFTALNLQPVLAVTRAVGAVVLAIILVALWWWGRRDERRAMAAMVWAMLAVLLLEPSTLPWYYTWVLGLAVAFTLRPRAHALVVFVSTFMLIVFQPDDSILFYKLPETLLATALSALAAVSLLRHDPLRIGRVVDWFRAVPADAAETRADRQTMADDSCRTRPIA</sequence>
<keyword evidence="3 10" id="KW-0808">Transferase</keyword>
<reference evidence="10 11" key="1">
    <citation type="submission" date="2019-11" db="EMBL/GenBank/DDBJ databases">
        <title>Gordonia sp. nov., a novel actinobacterium isolated from mangrove soil in Hainan.</title>
        <authorList>
            <person name="Huang X."/>
            <person name="Xie Y."/>
            <person name="Chu X."/>
            <person name="Xiao K."/>
        </authorList>
    </citation>
    <scope>NUCLEOTIDE SEQUENCE [LARGE SCALE GENOMIC DNA]</scope>
    <source>
        <strain evidence="10 11">HNM0687</strain>
    </source>
</reference>
<feature type="transmembrane region" description="Helical" evidence="9">
    <location>
        <begin position="280"/>
        <end position="307"/>
    </location>
</feature>
<comment type="similarity">
    <text evidence="7">Belongs to the MptA/B family.</text>
</comment>
<feature type="transmembrane region" description="Helical" evidence="9">
    <location>
        <begin position="453"/>
        <end position="472"/>
    </location>
</feature>
<evidence type="ECO:0000256" key="3">
    <source>
        <dbReference type="ARBA" id="ARBA00022679"/>
    </source>
</evidence>
<feature type="transmembrane region" description="Helical" evidence="9">
    <location>
        <begin position="319"/>
        <end position="339"/>
    </location>
</feature>
<feature type="transmembrane region" description="Helical" evidence="9">
    <location>
        <begin position="249"/>
        <end position="274"/>
    </location>
</feature>
<keyword evidence="2" id="KW-0328">Glycosyltransferase</keyword>
<evidence type="ECO:0000256" key="8">
    <source>
        <dbReference type="NCBIfam" id="TIGR03459"/>
    </source>
</evidence>
<keyword evidence="11" id="KW-1185">Reference proteome</keyword>
<evidence type="ECO:0000256" key="4">
    <source>
        <dbReference type="ARBA" id="ARBA00022692"/>
    </source>
</evidence>
<dbReference type="GO" id="GO:0016020">
    <property type="term" value="C:membrane"/>
    <property type="evidence" value="ECO:0007669"/>
    <property type="project" value="UniProtKB-SubCell"/>
</dbReference>
<evidence type="ECO:0000256" key="7">
    <source>
        <dbReference type="ARBA" id="ARBA00043987"/>
    </source>
</evidence>
<comment type="subcellular location">
    <subcellularLocation>
        <location evidence="1">Membrane</location>
        <topology evidence="1">Multi-pass membrane protein</topology>
    </subcellularLocation>
</comment>
<protein>
    <recommendedName>
        <fullName evidence="8">Alpha-(1-&gt;6)-mannopyranosyltransferase A</fullName>
    </recommendedName>
</protein>
<dbReference type="AlphaFoldDB" id="A0A6L7GQZ3"/>
<evidence type="ECO:0000256" key="5">
    <source>
        <dbReference type="ARBA" id="ARBA00022989"/>
    </source>
</evidence>
<name>A0A6L7GQZ3_9ACTN</name>
<dbReference type="Proteomes" id="UP000475545">
    <property type="component" value="Unassembled WGS sequence"/>
</dbReference>
<feature type="transmembrane region" description="Helical" evidence="9">
    <location>
        <begin position="390"/>
        <end position="410"/>
    </location>
</feature>
<dbReference type="Pfam" id="PF26314">
    <property type="entry name" value="MptA_B_family"/>
    <property type="match status" value="1"/>
</dbReference>
<dbReference type="NCBIfam" id="TIGR03459">
    <property type="entry name" value="crt_membr"/>
    <property type="match status" value="1"/>
</dbReference>
<evidence type="ECO:0000256" key="1">
    <source>
        <dbReference type="ARBA" id="ARBA00004141"/>
    </source>
</evidence>
<keyword evidence="5 9" id="KW-1133">Transmembrane helix</keyword>
<keyword evidence="4 9" id="KW-0812">Transmembrane</keyword>
<feature type="transmembrane region" description="Helical" evidence="9">
    <location>
        <begin position="76"/>
        <end position="96"/>
    </location>
</feature>
<feature type="transmembrane region" description="Helical" evidence="9">
    <location>
        <begin position="34"/>
        <end position="56"/>
    </location>
</feature>
<feature type="transmembrane region" description="Helical" evidence="9">
    <location>
        <begin position="422"/>
        <end position="441"/>
    </location>
</feature>
<dbReference type="GO" id="GO:0016757">
    <property type="term" value="F:glycosyltransferase activity"/>
    <property type="evidence" value="ECO:0007669"/>
    <property type="project" value="UniProtKB-KW"/>
</dbReference>